<dbReference type="PANTHER" id="PTHR38248">
    <property type="entry name" value="FUNK1 6"/>
    <property type="match status" value="1"/>
</dbReference>
<dbReference type="OMA" id="QGHILRE"/>
<dbReference type="SUPFAM" id="SSF56112">
    <property type="entry name" value="Protein kinase-like (PK-like)"/>
    <property type="match status" value="1"/>
</dbReference>
<dbReference type="EMBL" id="KN817609">
    <property type="protein sequence ID" value="KJA17131.1"/>
    <property type="molecule type" value="Genomic_DNA"/>
</dbReference>
<dbReference type="PANTHER" id="PTHR38248:SF2">
    <property type="entry name" value="FUNK1 11"/>
    <property type="match status" value="1"/>
</dbReference>
<dbReference type="Proteomes" id="UP000054270">
    <property type="component" value="Unassembled WGS sequence"/>
</dbReference>
<feature type="compositionally biased region" description="Polar residues" evidence="1">
    <location>
        <begin position="233"/>
        <end position="247"/>
    </location>
</feature>
<protein>
    <recommendedName>
        <fullName evidence="2">Fungal-type protein kinase domain-containing protein</fullName>
    </recommendedName>
</protein>
<sequence length="763" mass="85695">MSTPMISRTASSNSANADLMKASLRKDVQGHILREVDTNTFVTEVWGLSAATISTIAQSKLHTSPNVELFISDYNKSLLSREREPALHLPFRELAATLLASICQTLGLALNQAITTDFWDTKGDGELSSNLFFRRDRKRKPDMLDMFKQAKGYKPEWDDVRCSFEFKKKDARVQGLDPIAESDDVARQLFPSSGASSTSGVVATHSEGLSSSNTQERTTSGATARSGSKRPHSQISGAHAPSTTQNNTKRRRIAVNGDDAQLFTYALECLATGSRHYTTGFLIDKSWITIWYFDRTAVQRTTTFDFSTDDGILSLGLSLFALSQCTMKQAGFDPYLYKLVTPQPGKPITERSVLPFLKPSASPKEKCYMFPISGSSSIKQYIFPLVAYIYRYSGIVGRGTCVATVLVGIRDAIILANLHALKMSWQYNTRKSEAEILSHLRGALPEYWRKFLPQPVFSAKYTAAQLDLPRSRMRDAVRDTGKITNDDEHVRTIDRDLHVIVNPGYANIWKARNVDEFKKAFLDCLECHYHCYTTGKVLHRDISENNLMIYRPGETDRVPDEVSEQYFVHSGTNAPELNKPQPSHGILNDFDMASMLNEDEAINSGNSHHHHLTGTRPFMAYDLLDAPSSTPTVHLYRHDLESFFYILVWAAAHYKYSRGALVTAPELAKWNGEDAQKLKLAFLFMPPSKSMEYCLPEFSDLWRAWITPLSRMFRNGISEASSAGDDEDTDYDFTTYNGRITFERFMAAIGETPRGLNPDVDTA</sequence>
<feature type="compositionally biased region" description="Low complexity" evidence="1">
    <location>
        <begin position="192"/>
        <end position="204"/>
    </location>
</feature>
<name>A0A0D2NKP1_HYPSF</name>
<dbReference type="OrthoDB" id="5569250at2759"/>
<dbReference type="AlphaFoldDB" id="A0A0D2NKP1"/>
<keyword evidence="4" id="KW-1185">Reference proteome</keyword>
<dbReference type="Gene3D" id="1.10.510.10">
    <property type="entry name" value="Transferase(Phosphotransferase) domain 1"/>
    <property type="match status" value="1"/>
</dbReference>
<evidence type="ECO:0000313" key="3">
    <source>
        <dbReference type="EMBL" id="KJA17131.1"/>
    </source>
</evidence>
<gene>
    <name evidence="3" type="ORF">HYPSUDRAFT_206486</name>
</gene>
<reference evidence="4" key="1">
    <citation type="submission" date="2014-04" db="EMBL/GenBank/DDBJ databases">
        <title>Evolutionary Origins and Diversification of the Mycorrhizal Mutualists.</title>
        <authorList>
            <consortium name="DOE Joint Genome Institute"/>
            <consortium name="Mycorrhizal Genomics Consortium"/>
            <person name="Kohler A."/>
            <person name="Kuo A."/>
            <person name="Nagy L.G."/>
            <person name="Floudas D."/>
            <person name="Copeland A."/>
            <person name="Barry K.W."/>
            <person name="Cichocki N."/>
            <person name="Veneault-Fourrey C."/>
            <person name="LaButti K."/>
            <person name="Lindquist E.A."/>
            <person name="Lipzen A."/>
            <person name="Lundell T."/>
            <person name="Morin E."/>
            <person name="Murat C."/>
            <person name="Riley R."/>
            <person name="Ohm R."/>
            <person name="Sun H."/>
            <person name="Tunlid A."/>
            <person name="Henrissat B."/>
            <person name="Grigoriev I.V."/>
            <person name="Hibbett D.S."/>
            <person name="Martin F."/>
        </authorList>
    </citation>
    <scope>NUCLEOTIDE SEQUENCE [LARGE SCALE GENOMIC DNA]</scope>
    <source>
        <strain evidence="4">FD-334 SS-4</strain>
    </source>
</reference>
<dbReference type="STRING" id="945553.A0A0D2NKP1"/>
<accession>A0A0D2NKP1</accession>
<dbReference type="Pfam" id="PF17667">
    <property type="entry name" value="Pkinase_fungal"/>
    <property type="match status" value="1"/>
</dbReference>
<dbReference type="InterPro" id="IPR040976">
    <property type="entry name" value="Pkinase_fungal"/>
</dbReference>
<evidence type="ECO:0000256" key="1">
    <source>
        <dbReference type="SAM" id="MobiDB-lite"/>
    </source>
</evidence>
<dbReference type="InterPro" id="IPR011009">
    <property type="entry name" value="Kinase-like_dom_sf"/>
</dbReference>
<evidence type="ECO:0000259" key="2">
    <source>
        <dbReference type="Pfam" id="PF17667"/>
    </source>
</evidence>
<organism evidence="3 4">
    <name type="scientific">Hypholoma sublateritium (strain FD-334 SS-4)</name>
    <dbReference type="NCBI Taxonomy" id="945553"/>
    <lineage>
        <taxon>Eukaryota</taxon>
        <taxon>Fungi</taxon>
        <taxon>Dikarya</taxon>
        <taxon>Basidiomycota</taxon>
        <taxon>Agaricomycotina</taxon>
        <taxon>Agaricomycetes</taxon>
        <taxon>Agaricomycetidae</taxon>
        <taxon>Agaricales</taxon>
        <taxon>Agaricineae</taxon>
        <taxon>Strophariaceae</taxon>
        <taxon>Hypholoma</taxon>
    </lineage>
</organism>
<evidence type="ECO:0000313" key="4">
    <source>
        <dbReference type="Proteomes" id="UP000054270"/>
    </source>
</evidence>
<proteinExistence type="predicted"/>
<feature type="compositionally biased region" description="Polar residues" evidence="1">
    <location>
        <begin position="207"/>
        <end position="226"/>
    </location>
</feature>
<feature type="region of interest" description="Disordered" evidence="1">
    <location>
        <begin position="190"/>
        <end position="250"/>
    </location>
</feature>
<feature type="domain" description="Fungal-type protein kinase" evidence="2">
    <location>
        <begin position="255"/>
        <end position="650"/>
    </location>
</feature>